<keyword evidence="17" id="KW-1185">Reference proteome</keyword>
<evidence type="ECO:0000256" key="9">
    <source>
        <dbReference type="ARBA" id="ARBA00023232"/>
    </source>
</evidence>
<feature type="binding site" evidence="12">
    <location>
        <position position="266"/>
    </location>
    <ligand>
        <name>Mg(2+)</name>
        <dbReference type="ChEBI" id="CHEBI:18420"/>
    </ligand>
</feature>
<feature type="binding site" evidence="12">
    <location>
        <position position="246"/>
    </location>
    <ligand>
        <name>Mg(2+)</name>
        <dbReference type="ChEBI" id="CHEBI:18420"/>
    </ligand>
</feature>
<dbReference type="NCBIfam" id="TIGR01266">
    <property type="entry name" value="fum_ac_acetase"/>
    <property type="match status" value="1"/>
</dbReference>
<feature type="binding site" evidence="12">
    <location>
        <position position="246"/>
    </location>
    <ligand>
        <name>Ca(2+)</name>
        <dbReference type="ChEBI" id="CHEBI:29108"/>
    </ligand>
</feature>
<feature type="binding site" evidence="11">
    <location>
        <position position="138"/>
    </location>
    <ligand>
        <name>substrate</name>
    </ligand>
</feature>
<dbReference type="InterPro" id="IPR005959">
    <property type="entry name" value="Fumarylacetoacetase"/>
</dbReference>
<dbReference type="UniPathway" id="UPA00139">
    <property type="reaction ID" value="UER00341"/>
</dbReference>
<dbReference type="InterPro" id="IPR036663">
    <property type="entry name" value="Fumarylacetoacetase_C_sf"/>
</dbReference>
<gene>
    <name evidence="16" type="ORF">K504DRAFT_412535</name>
</gene>
<feature type="binding site" evidence="11">
    <location>
        <position position="253"/>
    </location>
    <ligand>
        <name>substrate</name>
    </ligand>
</feature>
<feature type="binding site" evidence="12">
    <location>
        <position position="212"/>
    </location>
    <ligand>
        <name>Ca(2+)</name>
        <dbReference type="ChEBI" id="CHEBI:29108"/>
    </ligand>
</feature>
<dbReference type="GO" id="GO:0006572">
    <property type="term" value="P:L-tyrosine catabolic process"/>
    <property type="evidence" value="ECO:0007669"/>
    <property type="project" value="UniProtKB-UniRule"/>
</dbReference>
<evidence type="ECO:0000256" key="4">
    <source>
        <dbReference type="ARBA" id="ARBA00022723"/>
    </source>
</evidence>
<keyword evidence="4 12" id="KW-0479">Metal-binding</keyword>
<dbReference type="GO" id="GO:1902000">
    <property type="term" value="P:homogentisate catabolic process"/>
    <property type="evidence" value="ECO:0007669"/>
    <property type="project" value="TreeGrafter"/>
</dbReference>
<reference evidence="16" key="1">
    <citation type="journal article" date="2020" name="Stud. Mycol.">
        <title>101 Dothideomycetes genomes: a test case for predicting lifestyles and emergence of pathogens.</title>
        <authorList>
            <person name="Haridas S."/>
            <person name="Albert R."/>
            <person name="Binder M."/>
            <person name="Bloem J."/>
            <person name="Labutti K."/>
            <person name="Salamov A."/>
            <person name="Andreopoulos B."/>
            <person name="Baker S."/>
            <person name="Barry K."/>
            <person name="Bills G."/>
            <person name="Bluhm B."/>
            <person name="Cannon C."/>
            <person name="Castanera R."/>
            <person name="Culley D."/>
            <person name="Daum C."/>
            <person name="Ezra D."/>
            <person name="Gonzalez J."/>
            <person name="Henrissat B."/>
            <person name="Kuo A."/>
            <person name="Liang C."/>
            <person name="Lipzen A."/>
            <person name="Lutzoni F."/>
            <person name="Magnuson J."/>
            <person name="Mondo S."/>
            <person name="Nolan M."/>
            <person name="Ohm R."/>
            <person name="Pangilinan J."/>
            <person name="Park H.-J."/>
            <person name="Ramirez L."/>
            <person name="Alfaro M."/>
            <person name="Sun H."/>
            <person name="Tritt A."/>
            <person name="Yoshinaga Y."/>
            <person name="Zwiers L.-H."/>
            <person name="Turgeon B."/>
            <person name="Goodwin S."/>
            <person name="Spatafora J."/>
            <person name="Crous P."/>
            <person name="Grigoriev I."/>
        </authorList>
    </citation>
    <scope>NUCLEOTIDE SEQUENCE</scope>
    <source>
        <strain evidence="16">CBS 279.74</strain>
    </source>
</reference>
<dbReference type="FunFam" id="3.90.850.10:FF:000009">
    <property type="entry name" value="Fumarylacetoacetase"/>
    <property type="match status" value="1"/>
</dbReference>
<dbReference type="EMBL" id="MU005775">
    <property type="protein sequence ID" value="KAF2706884.1"/>
    <property type="molecule type" value="Genomic_DNA"/>
</dbReference>
<dbReference type="Proteomes" id="UP000799428">
    <property type="component" value="Unassembled WGS sequence"/>
</dbReference>
<comment type="pathway">
    <text evidence="1 13">Amino-acid degradation; L-phenylalanine degradation; acetoacetate and fumarate from L-phenylalanine: step 6/6.</text>
</comment>
<accession>A0A6G1K206</accession>
<feature type="binding site" evidence="11">
    <location>
        <position position="152"/>
    </location>
    <ligand>
        <name>substrate</name>
    </ligand>
</feature>
<feature type="binding site" evidence="12">
    <location>
        <position position="270"/>
    </location>
    <ligand>
        <name>Mg(2+)</name>
        <dbReference type="ChEBI" id="CHEBI:18420"/>
    </ligand>
</feature>
<evidence type="ECO:0000256" key="13">
    <source>
        <dbReference type="RuleBase" id="RU366008"/>
    </source>
</evidence>
<organism evidence="16 17">
    <name type="scientific">Pleomassaria siparia CBS 279.74</name>
    <dbReference type="NCBI Taxonomy" id="1314801"/>
    <lineage>
        <taxon>Eukaryota</taxon>
        <taxon>Fungi</taxon>
        <taxon>Dikarya</taxon>
        <taxon>Ascomycota</taxon>
        <taxon>Pezizomycotina</taxon>
        <taxon>Dothideomycetes</taxon>
        <taxon>Pleosporomycetidae</taxon>
        <taxon>Pleosporales</taxon>
        <taxon>Pleomassariaceae</taxon>
        <taxon>Pleomassaria</taxon>
    </lineage>
</organism>
<dbReference type="OrthoDB" id="9971669at2759"/>
<protein>
    <recommendedName>
        <fullName evidence="3 13">Fumarylacetoacetase</fullName>
        <ecNumber evidence="3 13">3.7.1.2</ecNumber>
    </recommendedName>
    <alternativeName>
        <fullName evidence="13">Fumarylacetoacetate hydrolase</fullName>
    </alternativeName>
</protein>
<dbReference type="InterPro" id="IPR015377">
    <property type="entry name" value="Fumarylacetoacetase_N"/>
</dbReference>
<dbReference type="Gene3D" id="3.90.850.10">
    <property type="entry name" value="Fumarylacetoacetase-like, C-terminal domain"/>
    <property type="match status" value="1"/>
</dbReference>
<feature type="domain" description="Fumarylacetoacetase N-terminal" evidence="15">
    <location>
        <begin position="19"/>
        <end position="128"/>
    </location>
</feature>
<evidence type="ECO:0000256" key="6">
    <source>
        <dbReference type="ARBA" id="ARBA00022837"/>
    </source>
</evidence>
<dbReference type="GO" id="GO:0004334">
    <property type="term" value="F:fumarylacetoacetase activity"/>
    <property type="evidence" value="ECO:0007669"/>
    <property type="project" value="UniProtKB-UniRule"/>
</dbReference>
<evidence type="ECO:0000256" key="12">
    <source>
        <dbReference type="PIRSR" id="PIRSR605959-3"/>
    </source>
</evidence>
<keyword evidence="8 13" id="KW-0828">Tyrosine catabolism</keyword>
<comment type="catalytic activity">
    <reaction evidence="13">
        <text>4-fumarylacetoacetate + H2O = acetoacetate + fumarate + H(+)</text>
        <dbReference type="Rhea" id="RHEA:10244"/>
        <dbReference type="ChEBI" id="CHEBI:13705"/>
        <dbReference type="ChEBI" id="CHEBI:15377"/>
        <dbReference type="ChEBI" id="CHEBI:15378"/>
        <dbReference type="ChEBI" id="CHEBI:18034"/>
        <dbReference type="ChEBI" id="CHEBI:29806"/>
        <dbReference type="EC" id="3.7.1.2"/>
    </reaction>
</comment>
<dbReference type="Pfam" id="PF09298">
    <property type="entry name" value="FAA_hydrolase_N"/>
    <property type="match status" value="1"/>
</dbReference>
<dbReference type="GO" id="GO:0006559">
    <property type="term" value="P:L-phenylalanine catabolic process"/>
    <property type="evidence" value="ECO:0007669"/>
    <property type="project" value="UniProtKB-UniRule"/>
</dbReference>
<dbReference type="PANTHER" id="PTHR43069:SF2">
    <property type="entry name" value="FUMARYLACETOACETASE"/>
    <property type="match status" value="1"/>
</dbReference>
<dbReference type="AlphaFoldDB" id="A0A6G1K206"/>
<feature type="binding site" evidence="12">
    <location>
        <position position="136"/>
    </location>
    <ligand>
        <name>Ca(2+)</name>
        <dbReference type="ChEBI" id="CHEBI:29108"/>
    </ligand>
</feature>
<evidence type="ECO:0000256" key="3">
    <source>
        <dbReference type="ARBA" id="ARBA00012094"/>
    </source>
</evidence>
<evidence type="ECO:0000256" key="2">
    <source>
        <dbReference type="ARBA" id="ARBA00010211"/>
    </source>
</evidence>
<feature type="binding site" evidence="11">
    <location>
        <position position="363"/>
    </location>
    <ligand>
        <name>substrate</name>
    </ligand>
</feature>
<evidence type="ECO:0000256" key="8">
    <source>
        <dbReference type="ARBA" id="ARBA00022878"/>
    </source>
</evidence>
<keyword evidence="9 13" id="KW-0585">Phenylalanine catabolism</keyword>
<evidence type="ECO:0000256" key="1">
    <source>
        <dbReference type="ARBA" id="ARBA00004782"/>
    </source>
</evidence>
<comment type="similarity">
    <text evidence="2 13">Belongs to the FAH family.</text>
</comment>
<sequence length="434" mass="47371">MPPLRSWFNIPRGSHFSLANIPFGIISTPSSKTPRVAVAIGDHALDLEVFAANNGFSALSTIQPHQAVFSQASLNDFAALGRPIHSVVRKYIQSIFVQDTPYPEVLQTNAALQKQALFPLKEIKTHLPFRIGDYTDFFAGMNHAYTCGVLFRGPTTALQPNYKHLPVGYHGRASSVVVSGTPIRRPNGQILQNPSAERKVPVFSPCKKLDIELELGAFVCKSNPQGEPVPIGEAEESLFGVVLMNDWSARDIQAWEYVPLGPFNAKNFGTSISAWVVLAEALEPFKTKAMENDEQVLPYLQEKEEKSVYDIKLQVDLKTRSGASSTMTKTNAKNLVWSFPQMLAHHTITGCPMQPGDLLGSGTISGTTSSEMGSLLEQSENGKISVKLSGGEERKFLEDGDEVRISGVCGSDEEALVGFGECVGRIEPAHELKL</sequence>
<comment type="cofactor">
    <cofactor evidence="13">
        <name>Mg(2+)</name>
        <dbReference type="ChEBI" id="CHEBI:18420"/>
    </cofactor>
    <cofactor evidence="13">
        <name>Ca(2+)</name>
        <dbReference type="ChEBI" id="CHEBI:29108"/>
    </cofactor>
</comment>
<keyword evidence="7 12" id="KW-0460">Magnesium</keyword>
<name>A0A6G1K206_9PLEO</name>
<dbReference type="SUPFAM" id="SSF56529">
    <property type="entry name" value="FAH"/>
    <property type="match status" value="1"/>
</dbReference>
<evidence type="ECO:0000256" key="7">
    <source>
        <dbReference type="ARBA" id="ARBA00022842"/>
    </source>
</evidence>
<evidence type="ECO:0000259" key="14">
    <source>
        <dbReference type="Pfam" id="PF01557"/>
    </source>
</evidence>
<feature type="active site" description="Proton acceptor" evidence="10">
    <location>
        <position position="143"/>
    </location>
</feature>
<dbReference type="Pfam" id="PF01557">
    <property type="entry name" value="FAA_hydrolase"/>
    <property type="match status" value="1"/>
</dbReference>
<proteinExistence type="inferred from homology"/>
<evidence type="ECO:0000256" key="11">
    <source>
        <dbReference type="PIRSR" id="PIRSR605959-2"/>
    </source>
</evidence>
<dbReference type="PANTHER" id="PTHR43069">
    <property type="entry name" value="FUMARYLACETOACETASE"/>
    <property type="match status" value="1"/>
</dbReference>
<dbReference type="InterPro" id="IPR036462">
    <property type="entry name" value="Fumarylacetoacetase_N_sf"/>
</dbReference>
<feature type="domain" description="Fumarylacetoacetase-like C-terminal" evidence="14">
    <location>
        <begin position="160"/>
        <end position="423"/>
    </location>
</feature>
<evidence type="ECO:0000259" key="15">
    <source>
        <dbReference type="Pfam" id="PF09298"/>
    </source>
</evidence>
<dbReference type="GO" id="GO:0046872">
    <property type="term" value="F:metal ion binding"/>
    <property type="evidence" value="ECO:0007669"/>
    <property type="project" value="UniProtKB-UniRule"/>
</dbReference>
<evidence type="ECO:0000313" key="16">
    <source>
        <dbReference type="EMBL" id="KAF2706884.1"/>
    </source>
</evidence>
<evidence type="ECO:0000313" key="17">
    <source>
        <dbReference type="Proteomes" id="UP000799428"/>
    </source>
</evidence>
<feature type="binding site" evidence="11">
    <location>
        <position position="257"/>
    </location>
    <ligand>
        <name>substrate</name>
    </ligand>
</feature>
<evidence type="ECO:0000256" key="5">
    <source>
        <dbReference type="ARBA" id="ARBA00022801"/>
    </source>
</evidence>
<dbReference type="EC" id="3.7.1.2" evidence="3 13"/>
<dbReference type="InterPro" id="IPR011234">
    <property type="entry name" value="Fumarylacetoacetase-like_C"/>
</dbReference>
<evidence type="ECO:0000256" key="10">
    <source>
        <dbReference type="PIRSR" id="PIRSR605959-1"/>
    </source>
</evidence>
<keyword evidence="5 13" id="KW-0378">Hydrolase</keyword>
<dbReference type="SUPFAM" id="SSF63433">
    <property type="entry name" value="Fumarylacetoacetate hydrolase, FAH, N-terminal domain"/>
    <property type="match status" value="1"/>
</dbReference>
<keyword evidence="6 12" id="KW-0106">Calcium</keyword>
<dbReference type="Gene3D" id="2.30.30.230">
    <property type="entry name" value="Fumarylacetoacetase, N-terminal domain"/>
    <property type="match status" value="1"/>
</dbReference>
<feature type="binding site" evidence="12">
    <location>
        <position position="214"/>
    </location>
    <ligand>
        <name>Ca(2+)</name>
        <dbReference type="ChEBI" id="CHEBI:29108"/>
    </ligand>
</feature>